<dbReference type="GO" id="GO:0007165">
    <property type="term" value="P:signal transduction"/>
    <property type="evidence" value="ECO:0007669"/>
    <property type="project" value="UniProtKB-KW"/>
</dbReference>
<evidence type="ECO:0000313" key="12">
    <source>
        <dbReference type="Proteomes" id="UP001607302"/>
    </source>
</evidence>
<evidence type="ECO:0000256" key="7">
    <source>
        <dbReference type="ARBA" id="ARBA00023170"/>
    </source>
</evidence>
<dbReference type="GO" id="GO:0016020">
    <property type="term" value="C:membrane"/>
    <property type="evidence" value="ECO:0007669"/>
    <property type="project" value="UniProtKB-SubCell"/>
</dbReference>
<comment type="subcellular location">
    <subcellularLocation>
        <location evidence="1">Membrane</location>
        <topology evidence="1">Multi-pass membrane protein</topology>
    </subcellularLocation>
</comment>
<organism evidence="11 12">
    <name type="scientific">Vespula squamosa</name>
    <name type="common">Southern yellow jacket</name>
    <name type="synonym">Wasp</name>
    <dbReference type="NCBI Taxonomy" id="30214"/>
    <lineage>
        <taxon>Eukaryota</taxon>
        <taxon>Metazoa</taxon>
        <taxon>Ecdysozoa</taxon>
        <taxon>Arthropoda</taxon>
        <taxon>Hexapoda</taxon>
        <taxon>Insecta</taxon>
        <taxon>Pterygota</taxon>
        <taxon>Neoptera</taxon>
        <taxon>Endopterygota</taxon>
        <taxon>Hymenoptera</taxon>
        <taxon>Apocrita</taxon>
        <taxon>Aculeata</taxon>
        <taxon>Vespoidea</taxon>
        <taxon>Vespidae</taxon>
        <taxon>Vespinae</taxon>
        <taxon>Vespula</taxon>
    </lineage>
</organism>
<keyword evidence="2" id="KW-0716">Sensory transduction</keyword>
<dbReference type="GO" id="GO:0007608">
    <property type="term" value="P:sensory perception of smell"/>
    <property type="evidence" value="ECO:0007669"/>
    <property type="project" value="UniProtKB-KW"/>
</dbReference>
<dbReference type="EMBL" id="JAUDFV010000032">
    <property type="protein sequence ID" value="KAL2737062.1"/>
    <property type="molecule type" value="Genomic_DNA"/>
</dbReference>
<evidence type="ECO:0000256" key="6">
    <source>
        <dbReference type="ARBA" id="ARBA00023136"/>
    </source>
</evidence>
<feature type="transmembrane region" description="Helical" evidence="9">
    <location>
        <begin position="325"/>
        <end position="344"/>
    </location>
</feature>
<reference evidence="11 12" key="1">
    <citation type="journal article" date="2024" name="Ann. Entomol. Soc. Am.">
        <title>Genomic analyses of the southern and eastern yellowjacket wasps (Hymenoptera: Vespidae) reveal evolutionary signatures of social life.</title>
        <authorList>
            <person name="Catto M.A."/>
            <person name="Caine P.B."/>
            <person name="Orr S.E."/>
            <person name="Hunt B.G."/>
            <person name="Goodisman M.A.D."/>
        </authorList>
    </citation>
    <scope>NUCLEOTIDE SEQUENCE [LARGE SCALE GENOMIC DNA]</scope>
    <source>
        <strain evidence="11">233</strain>
        <tissue evidence="11">Head and thorax</tissue>
    </source>
</reference>
<accession>A0ABD2BWB3</accession>
<proteinExistence type="predicted"/>
<evidence type="ECO:0000256" key="4">
    <source>
        <dbReference type="ARBA" id="ARBA00022725"/>
    </source>
</evidence>
<keyword evidence="8" id="KW-0807">Transducer</keyword>
<gene>
    <name evidence="10" type="ORF">V1478_002173</name>
    <name evidence="11" type="ORF">V1478_002187</name>
</gene>
<dbReference type="InterPro" id="IPR004117">
    <property type="entry name" value="7tm6_olfct_rcpt"/>
</dbReference>
<dbReference type="AlphaFoldDB" id="A0ABD2BWB3"/>
<dbReference type="Pfam" id="PF02949">
    <property type="entry name" value="7tm_6"/>
    <property type="match status" value="1"/>
</dbReference>
<evidence type="ECO:0000256" key="8">
    <source>
        <dbReference type="ARBA" id="ARBA00023224"/>
    </source>
</evidence>
<keyword evidence="5 9" id="KW-1133">Transmembrane helix</keyword>
<dbReference type="EMBL" id="JAUDFV010000032">
    <property type="protein sequence ID" value="KAL2737048.1"/>
    <property type="molecule type" value="Genomic_DNA"/>
</dbReference>
<evidence type="ECO:0000313" key="10">
    <source>
        <dbReference type="EMBL" id="KAL2737048.1"/>
    </source>
</evidence>
<keyword evidence="3 9" id="KW-0812">Transmembrane</keyword>
<dbReference type="Gene3D" id="3.30.420.10">
    <property type="entry name" value="Ribonuclease H-like superfamily/Ribonuclease H"/>
    <property type="match status" value="1"/>
</dbReference>
<dbReference type="InterPro" id="IPR036397">
    <property type="entry name" value="RNaseH_sf"/>
</dbReference>
<name>A0ABD2BWB3_VESSQ</name>
<keyword evidence="6 9" id="KW-0472">Membrane</keyword>
<evidence type="ECO:0000256" key="9">
    <source>
        <dbReference type="SAM" id="Phobius"/>
    </source>
</evidence>
<evidence type="ECO:0000256" key="3">
    <source>
        <dbReference type="ARBA" id="ARBA00022692"/>
    </source>
</evidence>
<protein>
    <submittedName>
        <fullName evidence="11">Odorant receptor 13a-like isoform X2</fullName>
    </submittedName>
</protein>
<evidence type="ECO:0000256" key="2">
    <source>
        <dbReference type="ARBA" id="ARBA00022606"/>
    </source>
</evidence>
<evidence type="ECO:0000256" key="5">
    <source>
        <dbReference type="ARBA" id="ARBA00022989"/>
    </source>
</evidence>
<dbReference type="Proteomes" id="UP001607302">
    <property type="component" value="Unassembled WGS sequence"/>
</dbReference>
<evidence type="ECO:0000256" key="1">
    <source>
        <dbReference type="ARBA" id="ARBA00004141"/>
    </source>
</evidence>
<keyword evidence="7" id="KW-0675">Receptor</keyword>
<evidence type="ECO:0000313" key="11">
    <source>
        <dbReference type="EMBL" id="KAL2737062.1"/>
    </source>
</evidence>
<keyword evidence="4" id="KW-0552">Olfaction</keyword>
<keyword evidence="12" id="KW-1185">Reference proteome</keyword>
<sequence length="544" mass="63457">MNFLTIRKKESKASKSLENKSQIGIKNSDIGCRFIGQWNTILSEMHFKFAILRTKIILSPRFCITLFHRKIVIFYCLFRGYQHPESDNVAQTAARLFWNLAIGSSRLVVPTIILGFLDLMDFIADFHYVLRNIMENMLVFMTLTKFGVRRIKCQPLSKFLTEAEDDYIIDNYKTKEVRLIFMKYNNIASKFIVPTYYYVPMNDTPVTEAVRCEELCLWLHTPIFRHNICPFRLRRNLLACTGFHLTGQLAILKCRVKEFLKNNHDSHGRVRQMILRHYRLISIRKMSLQKITYPPRICFRLADTSEDSFNIVTCLHMSLARSEKVYIFTFLIYFCLLLCTLYSYCYDGQCLIEECDAIYRCDWYELSTIDLKSLCISMVRAGKPLQLTGAKFGVVSSCTFTDVNHSEDIDGVLISSTNIYANKRENDIEEQLKSKRFRRDKLKSRLGEKWPKVEVIIGGKTIRNCINTGGFGGTRSTKKYTNLLMEHFTRYAWISTSKTRNANDFKKLVRKVTKSGKIGMVLTDQYPGINSREFEELLKEEKIL</sequence>
<comment type="caution">
    <text evidence="11">The sequence shown here is derived from an EMBL/GenBank/DDBJ whole genome shotgun (WGS) entry which is preliminary data.</text>
</comment>